<keyword evidence="3" id="KW-1185">Reference proteome</keyword>
<evidence type="ECO:0000313" key="3">
    <source>
        <dbReference type="Proteomes" id="UP000246352"/>
    </source>
</evidence>
<protein>
    <submittedName>
        <fullName evidence="2">Uncharacterized protein</fullName>
    </submittedName>
</protein>
<organism evidence="2 3">
    <name type="scientific">Hoeflea marina</name>
    <dbReference type="NCBI Taxonomy" id="274592"/>
    <lineage>
        <taxon>Bacteria</taxon>
        <taxon>Pseudomonadati</taxon>
        <taxon>Pseudomonadota</taxon>
        <taxon>Alphaproteobacteria</taxon>
        <taxon>Hyphomicrobiales</taxon>
        <taxon>Rhizobiaceae</taxon>
        <taxon>Hoeflea</taxon>
    </lineage>
</organism>
<proteinExistence type="predicted"/>
<sequence length="123" mass="12613">MARMPTSAIIPGLTRHPAGSRPRAGGPVAEVGDSLRLALCPLAWCGAESKLSRASRIPCAKHDGAASPPRAASSGAGSYSEPASITCSAMAAKKQAEAAMTKPCQMAVENRIRSAAWKITPTV</sequence>
<feature type="compositionally biased region" description="Low complexity" evidence="1">
    <location>
        <begin position="65"/>
        <end position="80"/>
    </location>
</feature>
<gene>
    <name evidence="2" type="ORF">DFR52_10857</name>
</gene>
<evidence type="ECO:0000313" key="2">
    <source>
        <dbReference type="EMBL" id="PWV95793.1"/>
    </source>
</evidence>
<evidence type="ECO:0000256" key="1">
    <source>
        <dbReference type="SAM" id="MobiDB-lite"/>
    </source>
</evidence>
<reference evidence="2 3" key="1">
    <citation type="submission" date="2018-05" db="EMBL/GenBank/DDBJ databases">
        <title>Genomic Encyclopedia of Type Strains, Phase IV (KMG-IV): sequencing the most valuable type-strain genomes for metagenomic binning, comparative biology and taxonomic classification.</title>
        <authorList>
            <person name="Goeker M."/>
        </authorList>
    </citation>
    <scope>NUCLEOTIDE SEQUENCE [LARGE SCALE GENOMIC DNA]</scope>
    <source>
        <strain evidence="2 3">DSM 16791</strain>
    </source>
</reference>
<dbReference type="EMBL" id="QGTR01000008">
    <property type="protein sequence ID" value="PWV95793.1"/>
    <property type="molecule type" value="Genomic_DNA"/>
</dbReference>
<accession>A0A317PEN5</accession>
<comment type="caution">
    <text evidence="2">The sequence shown here is derived from an EMBL/GenBank/DDBJ whole genome shotgun (WGS) entry which is preliminary data.</text>
</comment>
<dbReference type="Proteomes" id="UP000246352">
    <property type="component" value="Unassembled WGS sequence"/>
</dbReference>
<name>A0A317PEN5_9HYPH</name>
<feature type="region of interest" description="Disordered" evidence="1">
    <location>
        <begin position="1"/>
        <end position="28"/>
    </location>
</feature>
<dbReference type="AlphaFoldDB" id="A0A317PEN5"/>
<feature type="region of interest" description="Disordered" evidence="1">
    <location>
        <begin position="60"/>
        <end position="80"/>
    </location>
</feature>